<dbReference type="InterPro" id="IPR011009">
    <property type="entry name" value="Kinase-like_dom_sf"/>
</dbReference>
<keyword evidence="12 17" id="KW-0067">ATP-binding</keyword>
<evidence type="ECO:0000256" key="10">
    <source>
        <dbReference type="ARBA" id="ARBA00022741"/>
    </source>
</evidence>
<keyword evidence="8" id="KW-0808">Transferase</keyword>
<evidence type="ECO:0000256" key="6">
    <source>
        <dbReference type="ARBA" id="ARBA00022490"/>
    </source>
</evidence>
<comment type="catalytic activity">
    <reaction evidence="15">
        <text>L-threonyl-[protein] + ATP = O-phospho-L-threonyl-[protein] + ADP + H(+)</text>
        <dbReference type="Rhea" id="RHEA:46608"/>
        <dbReference type="Rhea" id="RHEA-COMP:11060"/>
        <dbReference type="Rhea" id="RHEA-COMP:11605"/>
        <dbReference type="ChEBI" id="CHEBI:15378"/>
        <dbReference type="ChEBI" id="CHEBI:30013"/>
        <dbReference type="ChEBI" id="CHEBI:30616"/>
        <dbReference type="ChEBI" id="CHEBI:61977"/>
        <dbReference type="ChEBI" id="CHEBI:456216"/>
        <dbReference type="EC" id="2.7.11.1"/>
    </reaction>
</comment>
<keyword evidence="22" id="KW-1185">Reference proteome</keyword>
<evidence type="ECO:0000256" key="13">
    <source>
        <dbReference type="ARBA" id="ARBA00022842"/>
    </source>
</evidence>
<reference evidence="21 22" key="1">
    <citation type="submission" date="2022-12" db="EMBL/GenBank/DDBJ databases">
        <title>Chromosome-level genome assembly of true bugs.</title>
        <authorList>
            <person name="Ma L."/>
            <person name="Li H."/>
        </authorList>
    </citation>
    <scope>NUCLEOTIDE SEQUENCE [LARGE SCALE GENOMIC DNA]</scope>
    <source>
        <strain evidence="21">Lab_2022b</strain>
    </source>
</reference>
<dbReference type="EMBL" id="JAPXFL010000007">
    <property type="protein sequence ID" value="KAK9504341.1"/>
    <property type="molecule type" value="Genomic_DNA"/>
</dbReference>
<dbReference type="PROSITE" id="PS00108">
    <property type="entry name" value="PROTEIN_KINASE_ST"/>
    <property type="match status" value="1"/>
</dbReference>
<dbReference type="GO" id="GO:0001558">
    <property type="term" value="P:regulation of cell growth"/>
    <property type="evidence" value="ECO:0007669"/>
    <property type="project" value="InterPro"/>
</dbReference>
<keyword evidence="9" id="KW-0479">Metal-binding</keyword>
<dbReference type="AlphaFoldDB" id="A0AAW1D0W4"/>
<comment type="caution">
    <text evidence="21">The sequence shown here is derived from an EMBL/GenBank/DDBJ whole genome shotgun (WGS) entry which is preliminary data.</text>
</comment>
<evidence type="ECO:0000256" key="5">
    <source>
        <dbReference type="ARBA" id="ARBA00012513"/>
    </source>
</evidence>
<evidence type="ECO:0000256" key="2">
    <source>
        <dbReference type="ARBA" id="ARBA00001946"/>
    </source>
</evidence>
<dbReference type="GO" id="GO:0030010">
    <property type="term" value="P:establishment of cell polarity"/>
    <property type="evidence" value="ECO:0007669"/>
    <property type="project" value="InterPro"/>
</dbReference>
<evidence type="ECO:0000256" key="14">
    <source>
        <dbReference type="ARBA" id="ARBA00023211"/>
    </source>
</evidence>
<keyword evidence="13" id="KW-0460">Magnesium</keyword>
<comment type="cofactor">
    <cofactor evidence="2">
        <name>Mg(2+)</name>
        <dbReference type="ChEBI" id="CHEBI:18420"/>
    </cofactor>
</comment>
<comment type="subcellular location">
    <subcellularLocation>
        <location evidence="3">Cytoplasm</location>
    </subcellularLocation>
</comment>
<evidence type="ECO:0000256" key="12">
    <source>
        <dbReference type="ARBA" id="ARBA00022840"/>
    </source>
</evidence>
<feature type="region of interest" description="Disordered" evidence="19">
    <location>
        <begin position="393"/>
        <end position="422"/>
    </location>
</feature>
<evidence type="ECO:0000256" key="18">
    <source>
        <dbReference type="RuleBase" id="RU000304"/>
    </source>
</evidence>
<dbReference type="EC" id="2.7.11.1" evidence="5"/>
<evidence type="ECO:0000256" key="15">
    <source>
        <dbReference type="ARBA" id="ARBA00047899"/>
    </source>
</evidence>
<dbReference type="SUPFAM" id="SSF56112">
    <property type="entry name" value="Protein kinase-like (PK-like)"/>
    <property type="match status" value="1"/>
</dbReference>
<dbReference type="Gene3D" id="3.30.200.20">
    <property type="entry name" value="Phosphorylase Kinase, domain 1"/>
    <property type="match status" value="1"/>
</dbReference>
<dbReference type="GO" id="GO:0005524">
    <property type="term" value="F:ATP binding"/>
    <property type="evidence" value="ECO:0007669"/>
    <property type="project" value="UniProtKB-UniRule"/>
</dbReference>
<dbReference type="Gene3D" id="1.10.510.10">
    <property type="entry name" value="Transferase(Phosphotransferase) domain 1"/>
    <property type="match status" value="1"/>
</dbReference>
<organism evidence="21 22">
    <name type="scientific">Rhynocoris fuscipes</name>
    <dbReference type="NCBI Taxonomy" id="488301"/>
    <lineage>
        <taxon>Eukaryota</taxon>
        <taxon>Metazoa</taxon>
        <taxon>Ecdysozoa</taxon>
        <taxon>Arthropoda</taxon>
        <taxon>Hexapoda</taxon>
        <taxon>Insecta</taxon>
        <taxon>Pterygota</taxon>
        <taxon>Neoptera</taxon>
        <taxon>Paraneoptera</taxon>
        <taxon>Hemiptera</taxon>
        <taxon>Heteroptera</taxon>
        <taxon>Panheteroptera</taxon>
        <taxon>Cimicomorpha</taxon>
        <taxon>Reduviidae</taxon>
        <taxon>Harpactorinae</taxon>
        <taxon>Harpactorini</taxon>
        <taxon>Rhynocoris</taxon>
    </lineage>
</organism>
<comment type="cofactor">
    <cofactor evidence="1">
        <name>Mn(2+)</name>
        <dbReference type="ChEBI" id="CHEBI:29035"/>
    </cofactor>
</comment>
<dbReference type="InterPro" id="IPR039154">
    <property type="entry name" value="LKB1_c"/>
</dbReference>
<dbReference type="FunFam" id="3.30.200.20:FF:000235">
    <property type="entry name" value="serine/threonine-protein kinase STK11"/>
    <property type="match status" value="1"/>
</dbReference>
<name>A0AAW1D0W4_9HEMI</name>
<evidence type="ECO:0000256" key="19">
    <source>
        <dbReference type="SAM" id="MobiDB-lite"/>
    </source>
</evidence>
<dbReference type="CDD" id="cd14119">
    <property type="entry name" value="STKc_LKB1"/>
    <property type="match status" value="1"/>
</dbReference>
<dbReference type="InterPro" id="IPR017441">
    <property type="entry name" value="Protein_kinase_ATP_BS"/>
</dbReference>
<comment type="catalytic activity">
    <reaction evidence="16">
        <text>L-seryl-[protein] + ATP = O-phospho-L-seryl-[protein] + ADP + H(+)</text>
        <dbReference type="Rhea" id="RHEA:17989"/>
        <dbReference type="Rhea" id="RHEA-COMP:9863"/>
        <dbReference type="Rhea" id="RHEA-COMP:11604"/>
        <dbReference type="ChEBI" id="CHEBI:15378"/>
        <dbReference type="ChEBI" id="CHEBI:29999"/>
        <dbReference type="ChEBI" id="CHEBI:30616"/>
        <dbReference type="ChEBI" id="CHEBI:83421"/>
        <dbReference type="ChEBI" id="CHEBI:456216"/>
        <dbReference type="EC" id="2.7.11.1"/>
    </reaction>
</comment>
<dbReference type="GO" id="GO:0005737">
    <property type="term" value="C:cytoplasm"/>
    <property type="evidence" value="ECO:0007669"/>
    <property type="project" value="UniProtKB-SubCell"/>
</dbReference>
<dbReference type="GO" id="GO:0046872">
    <property type="term" value="F:metal ion binding"/>
    <property type="evidence" value="ECO:0007669"/>
    <property type="project" value="UniProtKB-KW"/>
</dbReference>
<keyword evidence="10 17" id="KW-0547">Nucleotide-binding</keyword>
<evidence type="ECO:0000313" key="21">
    <source>
        <dbReference type="EMBL" id="KAK9504341.1"/>
    </source>
</evidence>
<protein>
    <recommendedName>
        <fullName evidence="5">non-specific serine/threonine protein kinase</fullName>
        <ecNumber evidence="5">2.7.11.1</ecNumber>
    </recommendedName>
</protein>
<evidence type="ECO:0000259" key="20">
    <source>
        <dbReference type="PROSITE" id="PS50011"/>
    </source>
</evidence>
<dbReference type="Proteomes" id="UP001461498">
    <property type="component" value="Unassembled WGS sequence"/>
</dbReference>
<evidence type="ECO:0000256" key="1">
    <source>
        <dbReference type="ARBA" id="ARBA00001936"/>
    </source>
</evidence>
<evidence type="ECO:0000256" key="7">
    <source>
        <dbReference type="ARBA" id="ARBA00022527"/>
    </source>
</evidence>
<dbReference type="PROSITE" id="PS50011">
    <property type="entry name" value="PROTEIN_KINASE_DOM"/>
    <property type="match status" value="1"/>
</dbReference>
<keyword evidence="14" id="KW-0464">Manganese</keyword>
<proteinExistence type="inferred from homology"/>
<dbReference type="GO" id="GO:0004674">
    <property type="term" value="F:protein serine/threonine kinase activity"/>
    <property type="evidence" value="ECO:0007669"/>
    <property type="project" value="UniProtKB-KW"/>
</dbReference>
<dbReference type="PANTHER" id="PTHR24346">
    <property type="entry name" value="MAP/MICROTUBULE AFFINITY-REGULATING KINASE"/>
    <property type="match status" value="1"/>
</dbReference>
<gene>
    <name evidence="21" type="ORF">O3M35_010696</name>
</gene>
<evidence type="ECO:0000256" key="8">
    <source>
        <dbReference type="ARBA" id="ARBA00022679"/>
    </source>
</evidence>
<sequence length="437" mass="49750">MDNNMTINDFETSDLEASAHLFDNNTRGICSINDDEGEDNDITFFHRVESDEIIYQRKKKRCKMIGKYVMGDLLGEGSYGKVKEMLDSETLCRRAVKILKKRKLRRIPNGEQNVQREIQLLKVLHHKNVIQLIDVLYNHEKEKMYLIMEYCVGGLQEMLESSPSKKLPLWQAHCYFVQLIDGLDYLHSHGIVHKDIKPGNLLLTLDDTLKISDLGVAEALDMFASDTCYTSQGSPAFQPPEIANGRESFSGFKVDIWSSGVTLYNLTTGKYPFEGDTVYRLFECIGRGDVTIPEDLDVSLRDLLTGMLKKEPEDRFNLQQIINHPWIIRKPLLEGHRVPVPPLRGDHLHTTTVLPYLIEYHYGDHYASSQTQFVTERQLNEERKAANESLEAFNTTNHKHHSPSTSSSTSSNKKGCGKSNRSTSCLSVRKLATCHPS</sequence>
<dbReference type="InterPro" id="IPR008271">
    <property type="entry name" value="Ser/Thr_kinase_AS"/>
</dbReference>
<evidence type="ECO:0000256" key="16">
    <source>
        <dbReference type="ARBA" id="ARBA00048679"/>
    </source>
</evidence>
<feature type="domain" description="Protein kinase" evidence="20">
    <location>
        <begin position="68"/>
        <end position="327"/>
    </location>
</feature>
<evidence type="ECO:0000256" key="17">
    <source>
        <dbReference type="PROSITE-ProRule" id="PRU10141"/>
    </source>
</evidence>
<keyword evidence="6" id="KW-0963">Cytoplasm</keyword>
<evidence type="ECO:0000256" key="3">
    <source>
        <dbReference type="ARBA" id="ARBA00004496"/>
    </source>
</evidence>
<dbReference type="InterPro" id="IPR000719">
    <property type="entry name" value="Prot_kinase_dom"/>
</dbReference>
<dbReference type="GO" id="GO:0042593">
    <property type="term" value="P:glucose homeostasis"/>
    <property type="evidence" value="ECO:0007669"/>
    <property type="project" value="InterPro"/>
</dbReference>
<dbReference type="FunFam" id="1.10.510.10:FF:001234">
    <property type="entry name" value="Serine/threonine-protein kinase par-4"/>
    <property type="match status" value="1"/>
</dbReference>
<dbReference type="PROSITE" id="PS00107">
    <property type="entry name" value="PROTEIN_KINASE_ATP"/>
    <property type="match status" value="1"/>
</dbReference>
<dbReference type="GO" id="GO:0035556">
    <property type="term" value="P:intracellular signal transduction"/>
    <property type="evidence" value="ECO:0007669"/>
    <property type="project" value="TreeGrafter"/>
</dbReference>
<feature type="binding site" evidence="17">
    <location>
        <position position="97"/>
    </location>
    <ligand>
        <name>ATP</name>
        <dbReference type="ChEBI" id="CHEBI:30616"/>
    </ligand>
</feature>
<evidence type="ECO:0000256" key="11">
    <source>
        <dbReference type="ARBA" id="ARBA00022777"/>
    </source>
</evidence>
<dbReference type="Pfam" id="PF00069">
    <property type="entry name" value="Pkinase"/>
    <property type="match status" value="1"/>
</dbReference>
<evidence type="ECO:0000256" key="4">
    <source>
        <dbReference type="ARBA" id="ARBA00009985"/>
    </source>
</evidence>
<keyword evidence="7 18" id="KW-0723">Serine/threonine-protein kinase</keyword>
<dbReference type="PANTHER" id="PTHR24346:SF94">
    <property type="entry name" value="NON-SPECIFIC SERINE_THREONINE PROTEIN KINASE"/>
    <property type="match status" value="1"/>
</dbReference>
<dbReference type="SMART" id="SM00220">
    <property type="entry name" value="S_TKc"/>
    <property type="match status" value="1"/>
</dbReference>
<keyword evidence="11" id="KW-0418">Kinase</keyword>
<comment type="similarity">
    <text evidence="4">Belongs to the protein kinase superfamily. CAMK Ser/Thr protein kinase family. LKB1 subfamily.</text>
</comment>
<evidence type="ECO:0000313" key="22">
    <source>
        <dbReference type="Proteomes" id="UP001461498"/>
    </source>
</evidence>
<evidence type="ECO:0000256" key="9">
    <source>
        <dbReference type="ARBA" id="ARBA00022723"/>
    </source>
</evidence>
<feature type="compositionally biased region" description="Low complexity" evidence="19">
    <location>
        <begin position="403"/>
        <end position="414"/>
    </location>
</feature>
<accession>A0AAW1D0W4</accession>
<dbReference type="GO" id="GO:0030295">
    <property type="term" value="F:protein kinase activator activity"/>
    <property type="evidence" value="ECO:0007669"/>
    <property type="project" value="InterPro"/>
</dbReference>